<dbReference type="PANTHER" id="PTHR33992:SF1">
    <property type="entry name" value="RIBONUCLEASE P PROTEIN COMPONENT"/>
    <property type="match status" value="1"/>
</dbReference>
<dbReference type="EMBL" id="JASDDP010000025">
    <property type="protein sequence ID" value="MDJ1646061.1"/>
    <property type="molecule type" value="Genomic_DNA"/>
</dbReference>
<evidence type="ECO:0000256" key="8">
    <source>
        <dbReference type="NCBIfam" id="TIGR00188"/>
    </source>
</evidence>
<dbReference type="InterPro" id="IPR020568">
    <property type="entry name" value="Ribosomal_Su5_D2-typ_SF"/>
</dbReference>
<evidence type="ECO:0000313" key="10">
    <source>
        <dbReference type="Proteomes" id="UP001224428"/>
    </source>
</evidence>
<comment type="catalytic activity">
    <reaction evidence="7">
        <text>Endonucleolytic cleavage of RNA, removing 5'-extranucleotides from tRNA precursor.</text>
        <dbReference type="EC" id="3.1.26.5"/>
    </reaction>
</comment>
<comment type="similarity">
    <text evidence="7">Belongs to the RnpA family.</text>
</comment>
<comment type="subunit">
    <text evidence="7">Consists of a catalytic RNA component (M1 or rnpB) and a protein subunit.</text>
</comment>
<protein>
    <recommendedName>
        <fullName evidence="7 8">Ribonuclease P protein component</fullName>
        <shortName evidence="7">RNase P protein</shortName>
        <shortName evidence="7">RNaseP protein</shortName>
        <ecNumber evidence="7 8">3.1.26.5</ecNumber>
    </recommendedName>
    <alternativeName>
        <fullName evidence="7">Protein C5</fullName>
    </alternativeName>
</protein>
<evidence type="ECO:0000256" key="1">
    <source>
        <dbReference type="ARBA" id="ARBA00002663"/>
    </source>
</evidence>
<dbReference type="PROSITE" id="PS00648">
    <property type="entry name" value="RIBONUCLEASE_P"/>
    <property type="match status" value="1"/>
</dbReference>
<dbReference type="GO" id="GO:0000049">
    <property type="term" value="F:tRNA binding"/>
    <property type="evidence" value="ECO:0007669"/>
    <property type="project" value="UniProtKB-UniRule"/>
</dbReference>
<proteinExistence type="inferred from homology"/>
<dbReference type="HAMAP" id="MF_00227">
    <property type="entry name" value="RNase_P"/>
    <property type="match status" value="1"/>
</dbReference>
<evidence type="ECO:0000313" key="9">
    <source>
        <dbReference type="EMBL" id="MDJ1646061.1"/>
    </source>
</evidence>
<dbReference type="NCBIfam" id="TIGR00188">
    <property type="entry name" value="rnpA"/>
    <property type="match status" value="1"/>
</dbReference>
<gene>
    <name evidence="7 9" type="primary">rnpA</name>
    <name evidence="9" type="ORF">QLQ80_03155</name>
</gene>
<dbReference type="Gene3D" id="3.30.230.10">
    <property type="match status" value="1"/>
</dbReference>
<dbReference type="InterPro" id="IPR000100">
    <property type="entry name" value="RNase_P"/>
</dbReference>
<dbReference type="InterPro" id="IPR020539">
    <property type="entry name" value="RNase_P_CS"/>
</dbReference>
<dbReference type="InterPro" id="IPR014721">
    <property type="entry name" value="Ribsml_uS5_D2-typ_fold_subgr"/>
</dbReference>
<comment type="caution">
    <text evidence="9">The sequence shown here is derived from an EMBL/GenBank/DDBJ whole genome shotgun (WGS) entry which is preliminary data.</text>
</comment>
<keyword evidence="5 7" id="KW-0378">Hydrolase</keyword>
<dbReference type="RefSeq" id="WP_283827430.1">
    <property type="nucleotide sequence ID" value="NZ_JASDDP010000025.1"/>
</dbReference>
<dbReference type="Proteomes" id="UP001224428">
    <property type="component" value="Unassembled WGS sequence"/>
</dbReference>
<keyword evidence="2 7" id="KW-0819">tRNA processing</keyword>
<dbReference type="GO" id="GO:0001682">
    <property type="term" value="P:tRNA 5'-leader removal"/>
    <property type="evidence" value="ECO:0007669"/>
    <property type="project" value="UniProtKB-UniRule"/>
</dbReference>
<organism evidence="9 10">
    <name type="scientific">Mycoplasma phocimorsus</name>
    <dbReference type="NCBI Taxonomy" id="3045839"/>
    <lineage>
        <taxon>Bacteria</taxon>
        <taxon>Bacillati</taxon>
        <taxon>Mycoplasmatota</taxon>
        <taxon>Mollicutes</taxon>
        <taxon>Mycoplasmataceae</taxon>
        <taxon>Mycoplasma</taxon>
    </lineage>
</organism>
<evidence type="ECO:0000256" key="7">
    <source>
        <dbReference type="HAMAP-Rule" id="MF_00227"/>
    </source>
</evidence>
<keyword evidence="4 7" id="KW-0255">Endonuclease</keyword>
<keyword evidence="6 7" id="KW-0694">RNA-binding</keyword>
<name>A0AAJ1PT49_9MOLU</name>
<dbReference type="GO" id="GO:0004526">
    <property type="term" value="F:ribonuclease P activity"/>
    <property type="evidence" value="ECO:0007669"/>
    <property type="project" value="UniProtKB-UniRule"/>
</dbReference>
<dbReference type="Pfam" id="PF00825">
    <property type="entry name" value="Ribonuclease_P"/>
    <property type="match status" value="1"/>
</dbReference>
<dbReference type="GO" id="GO:0030677">
    <property type="term" value="C:ribonuclease P complex"/>
    <property type="evidence" value="ECO:0007669"/>
    <property type="project" value="TreeGrafter"/>
</dbReference>
<sequence length="111" mass="13152">MQKKYRLQKNWDFQSIMASKKQVINKWLVLYYKESQSFKIGISIPKKFANAVSRNKIKRQTKAILRTLNLFNLKLRIVLIIRKEYIDAAFEEKVKFLKNIFNKLGGALANK</sequence>
<dbReference type="SUPFAM" id="SSF54211">
    <property type="entry name" value="Ribosomal protein S5 domain 2-like"/>
    <property type="match status" value="1"/>
</dbReference>
<reference evidence="9" key="1">
    <citation type="submission" date="2023-05" db="EMBL/GenBank/DDBJ databases">
        <title>Mycoplasma phocimorsus sp. nov., isolated from Scandinavian patients with seal finger or septic arthritis after contact with seals.</title>
        <authorList>
            <person name="Skafte-Holm A."/>
            <person name="Pedersen T.R."/>
            <person name="Froelund M."/>
            <person name="Stegger M."/>
            <person name="Qvortrup K."/>
            <person name="Michaels D.L."/>
            <person name="Brown D.R."/>
            <person name="Jensen J.S."/>
        </authorList>
    </citation>
    <scope>NUCLEOTIDE SEQUENCE</scope>
    <source>
        <strain evidence="9">M5725</strain>
    </source>
</reference>
<keyword evidence="10" id="KW-1185">Reference proteome</keyword>
<dbReference type="EC" id="3.1.26.5" evidence="7 8"/>
<comment type="function">
    <text evidence="1 7">RNaseP catalyzes the removal of the 5'-leader sequence from pre-tRNA to produce the mature 5'-terminus. It can also cleave other RNA substrates such as 4.5S RNA. The protein component plays an auxiliary but essential role in vivo by binding to the 5'-leader sequence and broadening the substrate specificity of the ribozyme.</text>
</comment>
<dbReference type="PANTHER" id="PTHR33992">
    <property type="entry name" value="RIBONUCLEASE P PROTEIN COMPONENT"/>
    <property type="match status" value="1"/>
</dbReference>
<dbReference type="AlphaFoldDB" id="A0AAJ1PT49"/>
<evidence type="ECO:0000256" key="6">
    <source>
        <dbReference type="ARBA" id="ARBA00022884"/>
    </source>
</evidence>
<evidence type="ECO:0000256" key="5">
    <source>
        <dbReference type="ARBA" id="ARBA00022801"/>
    </source>
</evidence>
<evidence type="ECO:0000256" key="4">
    <source>
        <dbReference type="ARBA" id="ARBA00022759"/>
    </source>
</evidence>
<dbReference type="GO" id="GO:0042781">
    <property type="term" value="F:3'-tRNA processing endoribonuclease activity"/>
    <property type="evidence" value="ECO:0007669"/>
    <property type="project" value="TreeGrafter"/>
</dbReference>
<evidence type="ECO:0000256" key="2">
    <source>
        <dbReference type="ARBA" id="ARBA00022694"/>
    </source>
</evidence>
<accession>A0AAJ1PT49</accession>
<keyword evidence="3 7" id="KW-0540">Nuclease</keyword>
<evidence type="ECO:0000256" key="3">
    <source>
        <dbReference type="ARBA" id="ARBA00022722"/>
    </source>
</evidence>